<dbReference type="SUPFAM" id="SSF55811">
    <property type="entry name" value="Nudix"/>
    <property type="match status" value="1"/>
</dbReference>
<proteinExistence type="predicted"/>
<dbReference type="PROSITE" id="PS51462">
    <property type="entry name" value="NUDIX"/>
    <property type="match status" value="1"/>
</dbReference>
<dbReference type="InterPro" id="IPR000086">
    <property type="entry name" value="NUDIX_hydrolase_dom"/>
</dbReference>
<reference evidence="2" key="1">
    <citation type="submission" date="2021-01" db="EMBL/GenBank/DDBJ databases">
        <authorList>
            <person name="Corre E."/>
            <person name="Pelletier E."/>
            <person name="Niang G."/>
            <person name="Scheremetjew M."/>
            <person name="Finn R."/>
            <person name="Kale V."/>
            <person name="Holt S."/>
            <person name="Cochrane G."/>
            <person name="Meng A."/>
            <person name="Brown T."/>
            <person name="Cohen L."/>
        </authorList>
    </citation>
    <scope>NUCLEOTIDE SEQUENCE</scope>
    <source>
        <strain evidence="2">CCMP1205</strain>
    </source>
</reference>
<accession>A0A7S2SYF0</accession>
<dbReference type="GO" id="GO:0009240">
    <property type="term" value="P:isopentenyl diphosphate biosynthetic process"/>
    <property type="evidence" value="ECO:0007669"/>
    <property type="project" value="TreeGrafter"/>
</dbReference>
<sequence length="218" mass="25607">MTTTTTTTAREELFDLVDEKCKPLGITKARSLVHRDGDWHQAVHVWVMIWDTWEVVMQQRVLEKDSWPGMWDISSAGHISAGGEPLESAQREVEEELGLKLPKEAFRYLFLHKQEFEGKFHGKKFVNNEFNHVYLVTLKERLPREAFKLQKEEVRDMKFIGLQELGEKIKRGDKDHCIYLDPDTDSKYFDLFRTVKKEPEGEWIEVPLNGARARYLAR</sequence>
<protein>
    <recommendedName>
        <fullName evidence="1">Nudix hydrolase domain-containing protein</fullName>
    </recommendedName>
</protein>
<dbReference type="EMBL" id="HBHL01001967">
    <property type="protein sequence ID" value="CAD9712282.1"/>
    <property type="molecule type" value="Transcribed_RNA"/>
</dbReference>
<feature type="domain" description="Nudix hydrolase" evidence="1">
    <location>
        <begin position="38"/>
        <end position="182"/>
    </location>
</feature>
<name>A0A7S2SYF0_9CHLO</name>
<dbReference type="GO" id="GO:0004452">
    <property type="term" value="F:isopentenyl-diphosphate delta-isomerase activity"/>
    <property type="evidence" value="ECO:0007669"/>
    <property type="project" value="TreeGrafter"/>
</dbReference>
<dbReference type="Pfam" id="PF00293">
    <property type="entry name" value="NUDIX"/>
    <property type="match status" value="1"/>
</dbReference>
<dbReference type="Gene3D" id="3.90.79.10">
    <property type="entry name" value="Nucleoside Triphosphate Pyrophosphohydrolase"/>
    <property type="match status" value="1"/>
</dbReference>
<dbReference type="GO" id="GO:0005737">
    <property type="term" value="C:cytoplasm"/>
    <property type="evidence" value="ECO:0007669"/>
    <property type="project" value="TreeGrafter"/>
</dbReference>
<gene>
    <name evidence="2" type="ORF">CPRI1469_LOCUS1123</name>
</gene>
<dbReference type="AlphaFoldDB" id="A0A7S2SYF0"/>
<organism evidence="2">
    <name type="scientific">Chloropicon primus</name>
    <dbReference type="NCBI Taxonomy" id="1764295"/>
    <lineage>
        <taxon>Eukaryota</taxon>
        <taxon>Viridiplantae</taxon>
        <taxon>Chlorophyta</taxon>
        <taxon>Chloropicophyceae</taxon>
        <taxon>Chloropicales</taxon>
        <taxon>Chloropicaceae</taxon>
        <taxon>Chloropicon</taxon>
    </lineage>
</organism>
<dbReference type="PANTHER" id="PTHR10885:SF20">
    <property type="entry name" value="NUDIX HYDROLASE DOMAIN-CONTAINING PROTEIN"/>
    <property type="match status" value="1"/>
</dbReference>
<evidence type="ECO:0000259" key="1">
    <source>
        <dbReference type="PROSITE" id="PS51462"/>
    </source>
</evidence>
<dbReference type="CDD" id="cd04692">
    <property type="entry name" value="NUDIX_Hydrolase"/>
    <property type="match status" value="1"/>
</dbReference>
<dbReference type="InterPro" id="IPR015797">
    <property type="entry name" value="NUDIX_hydrolase-like_dom_sf"/>
</dbReference>
<evidence type="ECO:0000313" key="2">
    <source>
        <dbReference type="EMBL" id="CAD9712282.1"/>
    </source>
</evidence>
<dbReference type="PANTHER" id="PTHR10885">
    <property type="entry name" value="ISOPENTENYL-DIPHOSPHATE DELTA-ISOMERASE"/>
    <property type="match status" value="1"/>
</dbReference>